<proteinExistence type="predicted"/>
<organism evidence="1 2">
    <name type="scientific">Komagataeibacter xylinus NBRC 13693</name>
    <dbReference type="NCBI Taxonomy" id="1234668"/>
    <lineage>
        <taxon>Bacteria</taxon>
        <taxon>Pseudomonadati</taxon>
        <taxon>Pseudomonadota</taxon>
        <taxon>Alphaproteobacteria</taxon>
        <taxon>Acetobacterales</taxon>
        <taxon>Acetobacteraceae</taxon>
        <taxon>Komagataeibacter</taxon>
    </lineage>
</organism>
<name>A0A0D6QB89_KOMXY</name>
<dbReference type="AlphaFoldDB" id="A0A0D6QB89"/>
<dbReference type="Proteomes" id="UP000032683">
    <property type="component" value="Unassembled WGS sequence"/>
</dbReference>
<reference evidence="1 2" key="1">
    <citation type="submission" date="2012-11" db="EMBL/GenBank/DDBJ databases">
        <title>Whole genome sequence of Gluconacetobacter xylinus NBRC 13693.</title>
        <authorList>
            <person name="Azuma Y."/>
            <person name="Higashiura N."/>
            <person name="Hirakawa H."/>
            <person name="Matsushita K."/>
        </authorList>
    </citation>
    <scope>NUCLEOTIDE SEQUENCE [LARGE SCALE GENOMIC DNA]</scope>
    <source>
        <strain evidence="1 2">NBRC 13693</strain>
    </source>
</reference>
<gene>
    <name evidence="1" type="ORF">Gxy13693_060_003</name>
</gene>
<protein>
    <submittedName>
        <fullName evidence="1">Uncharacterized protein</fullName>
    </submittedName>
</protein>
<sequence>MDCGHESVAAVMASVPDDFFCPVGEICQQHVCALEITDLTCGQMQADRPILTIAHRMEF</sequence>
<evidence type="ECO:0000313" key="1">
    <source>
        <dbReference type="EMBL" id="GAO00763.1"/>
    </source>
</evidence>
<dbReference type="EMBL" id="BANJ01000060">
    <property type="protein sequence ID" value="GAO00763.1"/>
    <property type="molecule type" value="Genomic_DNA"/>
</dbReference>
<accession>A0A0D6QB89</accession>
<evidence type="ECO:0000313" key="2">
    <source>
        <dbReference type="Proteomes" id="UP000032683"/>
    </source>
</evidence>
<comment type="caution">
    <text evidence="1">The sequence shown here is derived from an EMBL/GenBank/DDBJ whole genome shotgun (WGS) entry which is preliminary data.</text>
</comment>